<comment type="caution">
    <text evidence="1">The sequence shown here is derived from an EMBL/GenBank/DDBJ whole genome shotgun (WGS) entry which is preliminary data.</text>
</comment>
<keyword evidence="2" id="KW-1185">Reference proteome</keyword>
<reference evidence="1" key="2">
    <citation type="submission" date="2020-11" db="EMBL/GenBank/DDBJ databases">
        <authorList>
            <person name="McCartney M.A."/>
            <person name="Auch B."/>
            <person name="Kono T."/>
            <person name="Mallez S."/>
            <person name="Becker A."/>
            <person name="Gohl D.M."/>
            <person name="Silverstein K.A.T."/>
            <person name="Koren S."/>
            <person name="Bechman K.B."/>
            <person name="Herman A."/>
            <person name="Abrahante J.E."/>
            <person name="Garbe J."/>
        </authorList>
    </citation>
    <scope>NUCLEOTIDE SEQUENCE</scope>
    <source>
        <strain evidence="1">Duluth1</strain>
        <tissue evidence="1">Whole animal</tissue>
    </source>
</reference>
<dbReference type="AlphaFoldDB" id="A0A9D4QNH6"/>
<dbReference type="Proteomes" id="UP000828390">
    <property type="component" value="Unassembled WGS sequence"/>
</dbReference>
<reference evidence="1" key="1">
    <citation type="journal article" date="2019" name="bioRxiv">
        <title>The Genome of the Zebra Mussel, Dreissena polymorpha: A Resource for Invasive Species Research.</title>
        <authorList>
            <person name="McCartney M.A."/>
            <person name="Auch B."/>
            <person name="Kono T."/>
            <person name="Mallez S."/>
            <person name="Zhang Y."/>
            <person name="Obille A."/>
            <person name="Becker A."/>
            <person name="Abrahante J.E."/>
            <person name="Garbe J."/>
            <person name="Badalamenti J.P."/>
            <person name="Herman A."/>
            <person name="Mangelson H."/>
            <person name="Liachko I."/>
            <person name="Sullivan S."/>
            <person name="Sone E.D."/>
            <person name="Koren S."/>
            <person name="Silverstein K.A.T."/>
            <person name="Beckman K.B."/>
            <person name="Gohl D.M."/>
        </authorList>
    </citation>
    <scope>NUCLEOTIDE SEQUENCE</scope>
    <source>
        <strain evidence="1">Duluth1</strain>
        <tissue evidence="1">Whole animal</tissue>
    </source>
</reference>
<name>A0A9D4QNH6_DREPO</name>
<accession>A0A9D4QNH6</accession>
<proteinExistence type="predicted"/>
<dbReference type="EMBL" id="JAIWYP010000004">
    <property type="protein sequence ID" value="KAH3836642.1"/>
    <property type="molecule type" value="Genomic_DNA"/>
</dbReference>
<gene>
    <name evidence="1" type="ORF">DPMN_110013</name>
</gene>
<organism evidence="1 2">
    <name type="scientific">Dreissena polymorpha</name>
    <name type="common">Zebra mussel</name>
    <name type="synonym">Mytilus polymorpha</name>
    <dbReference type="NCBI Taxonomy" id="45954"/>
    <lineage>
        <taxon>Eukaryota</taxon>
        <taxon>Metazoa</taxon>
        <taxon>Spiralia</taxon>
        <taxon>Lophotrochozoa</taxon>
        <taxon>Mollusca</taxon>
        <taxon>Bivalvia</taxon>
        <taxon>Autobranchia</taxon>
        <taxon>Heteroconchia</taxon>
        <taxon>Euheterodonta</taxon>
        <taxon>Imparidentia</taxon>
        <taxon>Neoheterodontei</taxon>
        <taxon>Myida</taxon>
        <taxon>Dreissenoidea</taxon>
        <taxon>Dreissenidae</taxon>
        <taxon>Dreissena</taxon>
    </lineage>
</organism>
<evidence type="ECO:0000313" key="1">
    <source>
        <dbReference type="EMBL" id="KAH3836642.1"/>
    </source>
</evidence>
<evidence type="ECO:0000313" key="2">
    <source>
        <dbReference type="Proteomes" id="UP000828390"/>
    </source>
</evidence>
<sequence>MKLDMVIERLEQRLDELMRKSGCSSPAYRHLRGEIEQDRRCYLCGSQKHLKTQCSHYRRRKQRKKYRFQRSQ</sequence>
<protein>
    <submittedName>
        <fullName evidence="1">Uncharacterized protein</fullName>
    </submittedName>
</protein>